<protein>
    <submittedName>
        <fullName evidence="1">Uncharacterized protein</fullName>
    </submittedName>
</protein>
<dbReference type="EMBL" id="OC324031">
    <property type="protein sequence ID" value="CAD7413801.1"/>
    <property type="molecule type" value="Genomic_DNA"/>
</dbReference>
<organism evidence="1">
    <name type="scientific">Timema cristinae</name>
    <name type="common">Walking stick</name>
    <dbReference type="NCBI Taxonomy" id="61476"/>
    <lineage>
        <taxon>Eukaryota</taxon>
        <taxon>Metazoa</taxon>
        <taxon>Ecdysozoa</taxon>
        <taxon>Arthropoda</taxon>
        <taxon>Hexapoda</taxon>
        <taxon>Insecta</taxon>
        <taxon>Pterygota</taxon>
        <taxon>Neoptera</taxon>
        <taxon>Polyneoptera</taxon>
        <taxon>Phasmatodea</taxon>
        <taxon>Timematodea</taxon>
        <taxon>Timematoidea</taxon>
        <taxon>Timematidae</taxon>
        <taxon>Timema</taxon>
    </lineage>
</organism>
<accession>A0A7R9DFP3</accession>
<proteinExistence type="predicted"/>
<evidence type="ECO:0000313" key="1">
    <source>
        <dbReference type="EMBL" id="CAD7413801.1"/>
    </source>
</evidence>
<name>A0A7R9DFP3_TIMCR</name>
<reference evidence="1" key="1">
    <citation type="submission" date="2020-11" db="EMBL/GenBank/DDBJ databases">
        <authorList>
            <person name="Tran Van P."/>
        </authorList>
    </citation>
    <scope>NUCLEOTIDE SEQUENCE</scope>
</reference>
<gene>
    <name evidence="1" type="ORF">TCEB3V08_LOCUS11887</name>
</gene>
<sequence length="133" mass="14853">MVVISEKQDAGIKWVSYLTPSWARLCDGDVDHAEVMVDYTNVSNMSSSNDTFYYELDHTSNINDKTSFRNLSSSAFFPVTPLAFQGVTMSSFSTGGPLFGCAAIRDQVEDDVLHDQVTTVTPRRFLDLPQETR</sequence>
<dbReference type="AlphaFoldDB" id="A0A7R9DFP3"/>